<name>A0A1R1Y0P1_9FUNG</name>
<dbReference type="AlphaFoldDB" id="A0A1R1Y0P1"/>
<dbReference type="Proteomes" id="UP000187283">
    <property type="component" value="Unassembled WGS sequence"/>
</dbReference>
<gene>
    <name evidence="1" type="ORF">AYI70_g4096</name>
</gene>
<reference evidence="1 2" key="1">
    <citation type="submission" date="2017-01" db="EMBL/GenBank/DDBJ databases">
        <authorList>
            <person name="Mah S.A."/>
            <person name="Swanson W.J."/>
            <person name="Moy G.W."/>
            <person name="Vacquier V.D."/>
        </authorList>
    </citation>
    <scope>NUCLEOTIDE SEQUENCE [LARGE SCALE GENOMIC DNA]</scope>
    <source>
        <strain evidence="1 2">GSMNP</strain>
    </source>
</reference>
<evidence type="ECO:0000313" key="1">
    <source>
        <dbReference type="EMBL" id="OMJ20470.1"/>
    </source>
</evidence>
<sequence>MTRLSSSLNDLYSATVKKTDTIMLGIQINIDQTNRPIEFYDHHRAHQNPQWISVDTKTVPPQPLDMQLYREMIQNSDKKEGRNLICRSDGGSRLDIDMNAIIDVKSQRIGF</sequence>
<protein>
    <submittedName>
        <fullName evidence="1">Uncharacterized protein</fullName>
    </submittedName>
</protein>
<organism evidence="1 2">
    <name type="scientific">Smittium culicis</name>
    <dbReference type="NCBI Taxonomy" id="133412"/>
    <lineage>
        <taxon>Eukaryota</taxon>
        <taxon>Fungi</taxon>
        <taxon>Fungi incertae sedis</taxon>
        <taxon>Zoopagomycota</taxon>
        <taxon>Kickxellomycotina</taxon>
        <taxon>Harpellomycetes</taxon>
        <taxon>Harpellales</taxon>
        <taxon>Legeriomycetaceae</taxon>
        <taxon>Smittium</taxon>
    </lineage>
</organism>
<dbReference type="EMBL" id="LSSN01001237">
    <property type="protein sequence ID" value="OMJ20470.1"/>
    <property type="molecule type" value="Genomic_DNA"/>
</dbReference>
<keyword evidence="2" id="KW-1185">Reference proteome</keyword>
<evidence type="ECO:0000313" key="2">
    <source>
        <dbReference type="Proteomes" id="UP000187283"/>
    </source>
</evidence>
<accession>A0A1R1Y0P1</accession>
<proteinExistence type="predicted"/>
<comment type="caution">
    <text evidence="1">The sequence shown here is derived from an EMBL/GenBank/DDBJ whole genome shotgun (WGS) entry which is preliminary data.</text>
</comment>